<dbReference type="OrthoDB" id="409122at2759"/>
<dbReference type="GO" id="GO:0004252">
    <property type="term" value="F:serine-type endopeptidase activity"/>
    <property type="evidence" value="ECO:0007669"/>
    <property type="project" value="InterPro"/>
</dbReference>
<evidence type="ECO:0000313" key="4">
    <source>
        <dbReference type="Proteomes" id="UP000006701"/>
    </source>
</evidence>
<dbReference type="VEuPathDB" id="FungiDB:ACLA_083980"/>
<dbReference type="STRING" id="344612.A1CTR6"/>
<evidence type="ECO:0000313" key="3">
    <source>
        <dbReference type="EMBL" id="EAW06703.1"/>
    </source>
</evidence>
<keyword evidence="2" id="KW-0865">Zymogen</keyword>
<dbReference type="HOGENOM" id="CLU_013783_0_1_1"/>
<dbReference type="InterPro" id="IPR036852">
    <property type="entry name" value="Peptidase_S8/S53_dom_sf"/>
</dbReference>
<organism evidence="3 4">
    <name type="scientific">Aspergillus clavatus (strain ATCC 1007 / CBS 513.65 / DSM 816 / NCTC 3887 / NRRL 1 / QM 1276 / 107)</name>
    <dbReference type="NCBI Taxonomy" id="344612"/>
    <lineage>
        <taxon>Eukaryota</taxon>
        <taxon>Fungi</taxon>
        <taxon>Dikarya</taxon>
        <taxon>Ascomycota</taxon>
        <taxon>Pezizomycotina</taxon>
        <taxon>Eurotiomycetes</taxon>
        <taxon>Eurotiomycetidae</taxon>
        <taxon>Eurotiales</taxon>
        <taxon>Aspergillaceae</taxon>
        <taxon>Aspergillus</taxon>
        <taxon>Aspergillus subgen. Fumigati</taxon>
    </lineage>
</organism>
<name>A1CTR6_ASPCL</name>
<dbReference type="GeneID" id="4699939"/>
<dbReference type="GO" id="GO:0006508">
    <property type="term" value="P:proteolysis"/>
    <property type="evidence" value="ECO:0007669"/>
    <property type="project" value="InterPro"/>
</dbReference>
<dbReference type="AlphaFoldDB" id="A1CTR6"/>
<protein>
    <submittedName>
        <fullName evidence="3">Uncharacterized protein</fullName>
    </submittedName>
</protein>
<dbReference type="Proteomes" id="UP000006701">
    <property type="component" value="Unassembled WGS sequence"/>
</dbReference>
<keyword evidence="1" id="KW-0732">Signal</keyword>
<sequence>MRFLHVWASRPIGFVNPVPYAHPEVLHDIISRRGVTRNPACGTDGFAVSQGVGWDPVMWLGTPNYPDLVKLFMEQP</sequence>
<evidence type="ECO:0000256" key="1">
    <source>
        <dbReference type="ARBA" id="ARBA00022729"/>
    </source>
</evidence>
<reference evidence="3 4" key="1">
    <citation type="journal article" date="2008" name="PLoS Genet.">
        <title>Genomic islands in the pathogenic filamentous fungus Aspergillus fumigatus.</title>
        <authorList>
            <person name="Fedorova N.D."/>
            <person name="Khaldi N."/>
            <person name="Joardar V.S."/>
            <person name="Maiti R."/>
            <person name="Amedeo P."/>
            <person name="Anderson M.J."/>
            <person name="Crabtree J."/>
            <person name="Silva J.C."/>
            <person name="Badger J.H."/>
            <person name="Albarraq A."/>
            <person name="Angiuoli S."/>
            <person name="Bussey H."/>
            <person name="Bowyer P."/>
            <person name="Cotty P.J."/>
            <person name="Dyer P.S."/>
            <person name="Egan A."/>
            <person name="Galens K."/>
            <person name="Fraser-Liggett C.M."/>
            <person name="Haas B.J."/>
            <person name="Inman J.M."/>
            <person name="Kent R."/>
            <person name="Lemieux S."/>
            <person name="Malavazi I."/>
            <person name="Orvis J."/>
            <person name="Roemer T."/>
            <person name="Ronning C.M."/>
            <person name="Sundaram J.P."/>
            <person name="Sutton G."/>
            <person name="Turner G."/>
            <person name="Venter J.C."/>
            <person name="White O.R."/>
            <person name="Whitty B.R."/>
            <person name="Youngman P."/>
            <person name="Wolfe K.H."/>
            <person name="Goldman G.H."/>
            <person name="Wortman J.R."/>
            <person name="Jiang B."/>
            <person name="Denning D.W."/>
            <person name="Nierman W.C."/>
        </authorList>
    </citation>
    <scope>NUCLEOTIDE SEQUENCE [LARGE SCALE GENOMIC DNA]</scope>
    <source>
        <strain evidence="4">ATCC 1007 / CBS 513.65 / DSM 816 / NCTC 3887 / NRRL 1</strain>
    </source>
</reference>
<dbReference type="Gene3D" id="3.40.50.200">
    <property type="entry name" value="Peptidase S8/S53 domain"/>
    <property type="match status" value="1"/>
</dbReference>
<proteinExistence type="predicted"/>
<keyword evidence="4" id="KW-1185">Reference proteome</keyword>
<accession>A1CTR6</accession>
<dbReference type="RefSeq" id="XP_001268129.1">
    <property type="nucleotide sequence ID" value="XM_001268128.1"/>
</dbReference>
<dbReference type="KEGG" id="act:ACLA_083980"/>
<gene>
    <name evidence="3" type="ORF">ACLA_083980</name>
</gene>
<evidence type="ECO:0000256" key="2">
    <source>
        <dbReference type="ARBA" id="ARBA00023145"/>
    </source>
</evidence>
<dbReference type="EMBL" id="DS027060">
    <property type="protein sequence ID" value="EAW06703.1"/>
    <property type="molecule type" value="Genomic_DNA"/>
</dbReference>